<dbReference type="InParanoid" id="A0A0C3ED56"/>
<reference evidence="3 4" key="1">
    <citation type="submission" date="2014-04" db="EMBL/GenBank/DDBJ databases">
        <authorList>
            <consortium name="DOE Joint Genome Institute"/>
            <person name="Kuo A."/>
            <person name="Kohler A."/>
            <person name="Nagy L.G."/>
            <person name="Floudas D."/>
            <person name="Copeland A."/>
            <person name="Barry K.W."/>
            <person name="Cichocki N."/>
            <person name="Veneault-Fourrey C."/>
            <person name="LaButti K."/>
            <person name="Lindquist E.A."/>
            <person name="Lipzen A."/>
            <person name="Lundell T."/>
            <person name="Morin E."/>
            <person name="Murat C."/>
            <person name="Sun H."/>
            <person name="Tunlid A."/>
            <person name="Henrissat B."/>
            <person name="Grigoriev I.V."/>
            <person name="Hibbett D.S."/>
            <person name="Martin F."/>
            <person name="Nordberg H.P."/>
            <person name="Cantor M.N."/>
            <person name="Hua S.X."/>
        </authorList>
    </citation>
    <scope>NUCLEOTIDE SEQUENCE [LARGE SCALE GENOMIC DNA]</scope>
    <source>
        <strain evidence="3 4">Foug A</strain>
    </source>
</reference>
<feature type="signal peptide" evidence="2">
    <location>
        <begin position="1"/>
        <end position="15"/>
    </location>
</feature>
<protein>
    <recommendedName>
        <fullName evidence="5">Glycoside hydrolase family 105 protein</fullName>
    </recommendedName>
</protein>
<dbReference type="InterPro" id="IPR012341">
    <property type="entry name" value="6hp_glycosidase-like_sf"/>
</dbReference>
<dbReference type="AlphaFoldDB" id="A0A0C3ED56"/>
<dbReference type="PANTHER" id="PTHR41814:SF1">
    <property type="entry name" value="CELLULASE"/>
    <property type="match status" value="1"/>
</dbReference>
<dbReference type="Gene3D" id="1.50.10.10">
    <property type="match status" value="1"/>
</dbReference>
<evidence type="ECO:0008006" key="5">
    <source>
        <dbReference type="Google" id="ProtNLM"/>
    </source>
</evidence>
<evidence type="ECO:0000256" key="2">
    <source>
        <dbReference type="SAM" id="SignalP"/>
    </source>
</evidence>
<dbReference type="GO" id="GO:0016787">
    <property type="term" value="F:hydrolase activity"/>
    <property type="evidence" value="ECO:0007669"/>
    <property type="project" value="UniProtKB-KW"/>
</dbReference>
<reference evidence="4" key="2">
    <citation type="submission" date="2015-01" db="EMBL/GenBank/DDBJ databases">
        <title>Evolutionary Origins and Diversification of the Mycorrhizal Mutualists.</title>
        <authorList>
            <consortium name="DOE Joint Genome Institute"/>
            <consortium name="Mycorrhizal Genomics Consortium"/>
            <person name="Kohler A."/>
            <person name="Kuo A."/>
            <person name="Nagy L.G."/>
            <person name="Floudas D."/>
            <person name="Copeland A."/>
            <person name="Barry K.W."/>
            <person name="Cichocki N."/>
            <person name="Veneault-Fourrey C."/>
            <person name="LaButti K."/>
            <person name="Lindquist E.A."/>
            <person name="Lipzen A."/>
            <person name="Lundell T."/>
            <person name="Morin E."/>
            <person name="Murat C."/>
            <person name="Riley R."/>
            <person name="Ohm R."/>
            <person name="Sun H."/>
            <person name="Tunlid A."/>
            <person name="Henrissat B."/>
            <person name="Grigoriev I.V."/>
            <person name="Hibbett D.S."/>
            <person name="Martin F."/>
        </authorList>
    </citation>
    <scope>NUCLEOTIDE SEQUENCE [LARGE SCALE GENOMIC DNA]</scope>
    <source>
        <strain evidence="4">Foug A</strain>
    </source>
</reference>
<dbReference type="InterPro" id="IPR010905">
    <property type="entry name" value="Glyco_hydro_88"/>
</dbReference>
<dbReference type="STRING" id="1036808.A0A0C3ED56"/>
<evidence type="ECO:0000313" key="4">
    <source>
        <dbReference type="Proteomes" id="UP000053989"/>
    </source>
</evidence>
<evidence type="ECO:0000256" key="1">
    <source>
        <dbReference type="ARBA" id="ARBA00022801"/>
    </source>
</evidence>
<feature type="chain" id="PRO_5012542705" description="Glycoside hydrolase family 105 protein" evidence="2">
    <location>
        <begin position="16"/>
        <end position="380"/>
    </location>
</feature>
<organism evidence="3 4">
    <name type="scientific">Scleroderma citrinum Foug A</name>
    <dbReference type="NCBI Taxonomy" id="1036808"/>
    <lineage>
        <taxon>Eukaryota</taxon>
        <taxon>Fungi</taxon>
        <taxon>Dikarya</taxon>
        <taxon>Basidiomycota</taxon>
        <taxon>Agaricomycotina</taxon>
        <taxon>Agaricomycetes</taxon>
        <taxon>Agaricomycetidae</taxon>
        <taxon>Boletales</taxon>
        <taxon>Sclerodermatineae</taxon>
        <taxon>Sclerodermataceae</taxon>
        <taxon>Scleroderma</taxon>
    </lineage>
</organism>
<keyword evidence="1" id="KW-0378">Hydrolase</keyword>
<dbReference type="Proteomes" id="UP000053989">
    <property type="component" value="Unassembled WGS sequence"/>
</dbReference>
<dbReference type="Pfam" id="PF07470">
    <property type="entry name" value="Glyco_hydro_88"/>
    <property type="match status" value="1"/>
</dbReference>
<sequence length="380" mass="41741">MLSLVAVLLSTRGLGCPDTSLFQGSIDTSEAIRSAMLGSIRMSWEQGTAAAAILEWNNPEYSVFWPYPFVSNRIFPRDTLQLAYSSAVRQTPDGRLSQDINDALDDAALDGASAGSVVLMGTFADPSRENYWEQAADAQLNYILNVAPRTKAGAISHRATTRQYWADGVYMGFPFIAYYGAVKNNGTLLQIAYDQCRLYRDALLIDGPTGKLWAHIYDDDNSTWIDEGIWATGNGWAALGMLRVAVTIQKTPFYPNMTSQVSDLLSWVKEILDGEFKALNSDNLLPDYLTNGPNFSDASSSAALASVAYRAATLYPEQFDCSYMDTAGKILTAVWDGVTNLGTINPVVSPLVWNETGLLSTEAQGFGLMMLSAWRDWMRN</sequence>
<dbReference type="GO" id="GO:0005975">
    <property type="term" value="P:carbohydrate metabolic process"/>
    <property type="evidence" value="ECO:0007669"/>
    <property type="project" value="InterPro"/>
</dbReference>
<dbReference type="EMBL" id="KN822020">
    <property type="protein sequence ID" value="KIM65856.1"/>
    <property type="molecule type" value="Genomic_DNA"/>
</dbReference>
<name>A0A0C3ED56_9AGAM</name>
<dbReference type="HOGENOM" id="CLU_037534_0_0_1"/>
<dbReference type="OrthoDB" id="4138492at2759"/>
<dbReference type="InterPro" id="IPR008928">
    <property type="entry name" value="6-hairpin_glycosidase_sf"/>
</dbReference>
<dbReference type="PANTHER" id="PTHR41814">
    <property type="entry name" value="EXPRESSED PROTEIN"/>
    <property type="match status" value="1"/>
</dbReference>
<keyword evidence="4" id="KW-1185">Reference proteome</keyword>
<proteinExistence type="predicted"/>
<dbReference type="SUPFAM" id="SSF48208">
    <property type="entry name" value="Six-hairpin glycosidases"/>
    <property type="match status" value="1"/>
</dbReference>
<evidence type="ECO:0000313" key="3">
    <source>
        <dbReference type="EMBL" id="KIM65856.1"/>
    </source>
</evidence>
<gene>
    <name evidence="3" type="ORF">SCLCIDRAFT_1211856</name>
</gene>
<accession>A0A0C3ED56</accession>
<keyword evidence="2" id="KW-0732">Signal</keyword>